<dbReference type="EMBL" id="JBHTCF010000018">
    <property type="protein sequence ID" value="MFC7308948.1"/>
    <property type="molecule type" value="Genomic_DNA"/>
</dbReference>
<comment type="caution">
    <text evidence="2">The sequence shown here is derived from an EMBL/GenBank/DDBJ whole genome shotgun (WGS) entry which is preliminary data.</text>
</comment>
<evidence type="ECO:0000256" key="1">
    <source>
        <dbReference type="SAM" id="SignalP"/>
    </source>
</evidence>
<protein>
    <submittedName>
        <fullName evidence="2">Uncharacterized protein</fullName>
    </submittedName>
</protein>
<proteinExistence type="predicted"/>
<dbReference type="Proteomes" id="UP001596523">
    <property type="component" value="Unassembled WGS sequence"/>
</dbReference>
<sequence>MNPLKTAAIVTGAASASLILFSAAAFGVTPRPDGPLIGVDLSANASVGGSSASPTTPCTYQGYKAGYNLIALYGYTNEDLQQAIVANPKVPQDLSTAQMLQVLYRCTDTDGTIEAVEYCEFGAENMGGVTSNDQCAM</sequence>
<keyword evidence="3" id="KW-1185">Reference proteome</keyword>
<feature type="chain" id="PRO_5045182003" evidence="1">
    <location>
        <begin position="28"/>
        <end position="137"/>
    </location>
</feature>
<keyword evidence="1" id="KW-0732">Signal</keyword>
<dbReference type="RefSeq" id="WP_381837408.1">
    <property type="nucleotide sequence ID" value="NZ_JBHTCF010000018.1"/>
</dbReference>
<reference evidence="3" key="1">
    <citation type="journal article" date="2019" name="Int. J. Syst. Evol. Microbiol.">
        <title>The Global Catalogue of Microorganisms (GCM) 10K type strain sequencing project: providing services to taxonomists for standard genome sequencing and annotation.</title>
        <authorList>
            <consortium name="The Broad Institute Genomics Platform"/>
            <consortium name="The Broad Institute Genome Sequencing Center for Infectious Disease"/>
            <person name="Wu L."/>
            <person name="Ma J."/>
        </authorList>
    </citation>
    <scope>NUCLEOTIDE SEQUENCE [LARGE SCALE GENOMIC DNA]</scope>
    <source>
        <strain evidence="3">SYNS20</strain>
    </source>
</reference>
<name>A0ABW2JU65_9ACTN</name>
<feature type="signal peptide" evidence="1">
    <location>
        <begin position="1"/>
        <end position="27"/>
    </location>
</feature>
<accession>A0ABW2JU65</accession>
<organism evidence="2 3">
    <name type="scientific">Streptomyces monticola</name>
    <dbReference type="NCBI Taxonomy" id="2666263"/>
    <lineage>
        <taxon>Bacteria</taxon>
        <taxon>Bacillati</taxon>
        <taxon>Actinomycetota</taxon>
        <taxon>Actinomycetes</taxon>
        <taxon>Kitasatosporales</taxon>
        <taxon>Streptomycetaceae</taxon>
        <taxon>Streptomyces</taxon>
    </lineage>
</organism>
<evidence type="ECO:0000313" key="2">
    <source>
        <dbReference type="EMBL" id="MFC7308948.1"/>
    </source>
</evidence>
<evidence type="ECO:0000313" key="3">
    <source>
        <dbReference type="Proteomes" id="UP001596523"/>
    </source>
</evidence>
<gene>
    <name evidence="2" type="ORF">ACFQVC_32665</name>
</gene>